<dbReference type="PANTHER" id="PTHR43774:SF1">
    <property type="entry name" value="PEPTIDE METHIONINE SULFOXIDE REDUCTASE MSRA 2"/>
    <property type="match status" value="1"/>
</dbReference>
<dbReference type="GO" id="GO:0008113">
    <property type="term" value="F:peptide-methionine (S)-S-oxide reductase activity"/>
    <property type="evidence" value="ECO:0007669"/>
    <property type="project" value="UniProtKB-UniRule"/>
</dbReference>
<evidence type="ECO:0000259" key="6">
    <source>
        <dbReference type="Pfam" id="PF01625"/>
    </source>
</evidence>
<feature type="signal peptide" evidence="5">
    <location>
        <begin position="1"/>
        <end position="27"/>
    </location>
</feature>
<dbReference type="EMBL" id="JAATJC010000001">
    <property type="protein sequence ID" value="NJC05873.1"/>
    <property type="molecule type" value="Genomic_DNA"/>
</dbReference>
<comment type="caution">
    <text evidence="7">The sequence shown here is derived from an EMBL/GenBank/DDBJ whole genome shotgun (WGS) entry which is preliminary data.</text>
</comment>
<dbReference type="Gene3D" id="3.30.1060.10">
    <property type="entry name" value="Peptide methionine sulphoxide reductase MsrA"/>
    <property type="match status" value="1"/>
</dbReference>
<gene>
    <name evidence="4" type="primary">msrA</name>
    <name evidence="7" type="ORF">GGQ97_001666</name>
</gene>
<dbReference type="PROSITE" id="PS51257">
    <property type="entry name" value="PROKAR_LIPOPROTEIN"/>
    <property type="match status" value="1"/>
</dbReference>
<evidence type="ECO:0000256" key="1">
    <source>
        <dbReference type="ARBA" id="ARBA00023002"/>
    </source>
</evidence>
<keyword evidence="8" id="KW-1185">Reference proteome</keyword>
<feature type="active site" evidence="4">
    <location>
        <position position="44"/>
    </location>
</feature>
<comment type="catalytic activity">
    <reaction evidence="2 4">
        <text>L-methionyl-[protein] + [thioredoxin]-disulfide + H2O = L-methionyl-(S)-S-oxide-[protein] + [thioredoxin]-dithiol</text>
        <dbReference type="Rhea" id="RHEA:14217"/>
        <dbReference type="Rhea" id="RHEA-COMP:10698"/>
        <dbReference type="Rhea" id="RHEA-COMP:10700"/>
        <dbReference type="Rhea" id="RHEA-COMP:12313"/>
        <dbReference type="Rhea" id="RHEA-COMP:12315"/>
        <dbReference type="ChEBI" id="CHEBI:15377"/>
        <dbReference type="ChEBI" id="CHEBI:16044"/>
        <dbReference type="ChEBI" id="CHEBI:29950"/>
        <dbReference type="ChEBI" id="CHEBI:44120"/>
        <dbReference type="ChEBI" id="CHEBI:50058"/>
        <dbReference type="EC" id="1.8.4.11"/>
    </reaction>
</comment>
<dbReference type="Pfam" id="PF01625">
    <property type="entry name" value="PMSR"/>
    <property type="match status" value="1"/>
</dbReference>
<sequence length="205" mass="22263">MRPDHRLLAAAGLAALLAACSSEPSPAAPATGNQRATAVFAGGCFWCTESDFDKMPGVLSTVSGYTGGTTRNPTYEQVSAGNTGHIEAVRVTYDPARTSYAELALRFMRTIDPLDSGGSFCDRGYQYRSAIFVANAREKSIAEAAKARTAQQLKKPVATLVLPASTFTPAEDYHQDYYKKNPIRYKFYRTNCGRDARLAEVWGGK</sequence>
<dbReference type="InterPro" id="IPR036509">
    <property type="entry name" value="Met_Sox_Rdtase_MsrA_sf"/>
</dbReference>
<evidence type="ECO:0000313" key="8">
    <source>
        <dbReference type="Proteomes" id="UP000558192"/>
    </source>
</evidence>
<reference evidence="7 8" key="1">
    <citation type="submission" date="2020-03" db="EMBL/GenBank/DDBJ databases">
        <title>Genomic Encyclopedia of Type Strains, Phase IV (KMG-IV): sequencing the most valuable type-strain genomes for metagenomic binning, comparative biology and taxonomic classification.</title>
        <authorList>
            <person name="Goeker M."/>
        </authorList>
    </citation>
    <scope>NUCLEOTIDE SEQUENCE [LARGE SCALE GENOMIC DNA]</scope>
    <source>
        <strain evidence="7 8">DSM 16846</strain>
    </source>
</reference>
<dbReference type="EC" id="1.8.4.11" evidence="4"/>
<name>A0A7X6BGH6_9SPHN</name>
<keyword evidence="5" id="KW-0732">Signal</keyword>
<feature type="domain" description="Peptide methionine sulphoxide reductase MsrA" evidence="6">
    <location>
        <begin position="37"/>
        <end position="186"/>
    </location>
</feature>
<dbReference type="InterPro" id="IPR002569">
    <property type="entry name" value="Met_Sox_Rdtase_MsrA_dom"/>
</dbReference>
<dbReference type="HAMAP" id="MF_01401">
    <property type="entry name" value="MsrA"/>
    <property type="match status" value="1"/>
</dbReference>
<feature type="chain" id="PRO_5030967353" description="Peptide methionine sulfoxide reductase MsrA" evidence="5">
    <location>
        <begin position="28"/>
        <end position="205"/>
    </location>
</feature>
<proteinExistence type="inferred from homology"/>
<dbReference type="AlphaFoldDB" id="A0A7X6BGH6"/>
<evidence type="ECO:0000256" key="3">
    <source>
        <dbReference type="ARBA" id="ARBA00048782"/>
    </source>
</evidence>
<dbReference type="SUPFAM" id="SSF55068">
    <property type="entry name" value="Peptide methionine sulfoxide reductase"/>
    <property type="match status" value="1"/>
</dbReference>
<comment type="similarity">
    <text evidence="4">Belongs to the MsrA Met sulfoxide reductase family.</text>
</comment>
<evidence type="ECO:0000256" key="4">
    <source>
        <dbReference type="HAMAP-Rule" id="MF_01401"/>
    </source>
</evidence>
<protein>
    <recommendedName>
        <fullName evidence="4">Peptide methionine sulfoxide reductase MsrA</fullName>
        <shortName evidence="4">Protein-methionine-S-oxide reductase</shortName>
        <ecNumber evidence="4">1.8.4.11</ecNumber>
    </recommendedName>
    <alternativeName>
        <fullName evidence="4">Peptide-methionine (S)-S-oxide reductase</fullName>
        <shortName evidence="4">Peptide Met(O) reductase</shortName>
    </alternativeName>
</protein>
<keyword evidence="1 4" id="KW-0560">Oxidoreductase</keyword>
<accession>A0A7X6BGH6</accession>
<evidence type="ECO:0000256" key="5">
    <source>
        <dbReference type="SAM" id="SignalP"/>
    </source>
</evidence>
<comment type="function">
    <text evidence="4">Has an important function as a repair enzyme for proteins that have been inactivated by oxidation. Catalyzes the reversible oxidation-reduction of methionine sulfoxide in proteins to methionine.</text>
</comment>
<dbReference type="NCBIfam" id="TIGR00401">
    <property type="entry name" value="msrA"/>
    <property type="match status" value="1"/>
</dbReference>
<evidence type="ECO:0000313" key="7">
    <source>
        <dbReference type="EMBL" id="NJC05873.1"/>
    </source>
</evidence>
<dbReference type="RefSeq" id="WP_168068710.1">
    <property type="nucleotide sequence ID" value="NZ_JAATJC010000001.1"/>
</dbReference>
<dbReference type="PANTHER" id="PTHR43774">
    <property type="entry name" value="PEPTIDE METHIONINE SULFOXIDE REDUCTASE"/>
    <property type="match status" value="1"/>
</dbReference>
<organism evidence="7 8">
    <name type="scientific">Sphingomonas kaistensis</name>
    <dbReference type="NCBI Taxonomy" id="298708"/>
    <lineage>
        <taxon>Bacteria</taxon>
        <taxon>Pseudomonadati</taxon>
        <taxon>Pseudomonadota</taxon>
        <taxon>Alphaproteobacteria</taxon>
        <taxon>Sphingomonadales</taxon>
        <taxon>Sphingomonadaceae</taxon>
        <taxon>Sphingomonas</taxon>
    </lineage>
</organism>
<evidence type="ECO:0000256" key="2">
    <source>
        <dbReference type="ARBA" id="ARBA00047806"/>
    </source>
</evidence>
<dbReference type="Proteomes" id="UP000558192">
    <property type="component" value="Unassembled WGS sequence"/>
</dbReference>
<comment type="catalytic activity">
    <reaction evidence="3 4">
        <text>[thioredoxin]-disulfide + L-methionine + H2O = L-methionine (S)-S-oxide + [thioredoxin]-dithiol</text>
        <dbReference type="Rhea" id="RHEA:19993"/>
        <dbReference type="Rhea" id="RHEA-COMP:10698"/>
        <dbReference type="Rhea" id="RHEA-COMP:10700"/>
        <dbReference type="ChEBI" id="CHEBI:15377"/>
        <dbReference type="ChEBI" id="CHEBI:29950"/>
        <dbReference type="ChEBI" id="CHEBI:50058"/>
        <dbReference type="ChEBI" id="CHEBI:57844"/>
        <dbReference type="ChEBI" id="CHEBI:58772"/>
        <dbReference type="EC" id="1.8.4.11"/>
    </reaction>
</comment>